<feature type="transmembrane region" description="Helical" evidence="1">
    <location>
        <begin position="55"/>
        <end position="73"/>
    </location>
</feature>
<dbReference type="PANTHER" id="PTHR14969">
    <property type="entry name" value="SPHINGOSINE-1-PHOSPHATE PHOSPHOHYDROLASE"/>
    <property type="match status" value="1"/>
</dbReference>
<gene>
    <name evidence="3" type="ORF">ACFOU2_15640</name>
</gene>
<dbReference type="SUPFAM" id="SSF48317">
    <property type="entry name" value="Acid phosphatase/Vanadium-dependent haloperoxidase"/>
    <property type="match status" value="1"/>
</dbReference>
<dbReference type="CDD" id="cd03385">
    <property type="entry name" value="PAP2_BcrC_like"/>
    <property type="match status" value="1"/>
</dbReference>
<dbReference type="RefSeq" id="WP_377916656.1">
    <property type="nucleotide sequence ID" value="NZ_JBHRZT010000067.1"/>
</dbReference>
<name>A0ABV8B630_9BACI</name>
<keyword evidence="1" id="KW-0472">Membrane</keyword>
<evidence type="ECO:0000259" key="2">
    <source>
        <dbReference type="SMART" id="SM00014"/>
    </source>
</evidence>
<dbReference type="PANTHER" id="PTHR14969:SF58">
    <property type="entry name" value="UNDECAPRENYL-DIPHOSPHATASE BCRC"/>
    <property type="match status" value="1"/>
</dbReference>
<evidence type="ECO:0000313" key="4">
    <source>
        <dbReference type="Proteomes" id="UP001595752"/>
    </source>
</evidence>
<feature type="transmembrane region" description="Helical" evidence="1">
    <location>
        <begin position="21"/>
        <end position="43"/>
    </location>
</feature>
<dbReference type="SMART" id="SM00014">
    <property type="entry name" value="acidPPc"/>
    <property type="match status" value="1"/>
</dbReference>
<dbReference type="Gene3D" id="1.20.144.10">
    <property type="entry name" value="Phosphatidic acid phosphatase type 2/haloperoxidase"/>
    <property type="match status" value="1"/>
</dbReference>
<evidence type="ECO:0000256" key="1">
    <source>
        <dbReference type="SAM" id="Phobius"/>
    </source>
</evidence>
<reference evidence="4" key="1">
    <citation type="journal article" date="2019" name="Int. J. Syst. Evol. Microbiol.">
        <title>The Global Catalogue of Microorganisms (GCM) 10K type strain sequencing project: providing services to taxonomists for standard genome sequencing and annotation.</title>
        <authorList>
            <consortium name="The Broad Institute Genomics Platform"/>
            <consortium name="The Broad Institute Genome Sequencing Center for Infectious Disease"/>
            <person name="Wu L."/>
            <person name="Ma J."/>
        </authorList>
    </citation>
    <scope>NUCLEOTIDE SEQUENCE [LARGE SCALE GENOMIC DNA]</scope>
    <source>
        <strain evidence="4">CCUG 61889</strain>
    </source>
</reference>
<dbReference type="EMBL" id="JBHRZT010000067">
    <property type="protein sequence ID" value="MFC3884820.1"/>
    <property type="molecule type" value="Genomic_DNA"/>
</dbReference>
<dbReference type="InterPro" id="IPR033879">
    <property type="entry name" value="UPP_Pase"/>
</dbReference>
<comment type="caution">
    <text evidence="3">The sequence shown here is derived from an EMBL/GenBank/DDBJ whole genome shotgun (WGS) entry which is preliminary data.</text>
</comment>
<sequence length="181" mass="20982">MDYKMFRAINRLAGRYSVMDELMIWISNRVRYVYIFLLVFMWFRDYSSKKASRHAGVSALLSLFIHGFIKRVYFKPRPFVKRRVGILIPSKRDSSFPSKHTILVFAVSTSVLLRERMLGAFMWGLSVLTGLSRIWVGHHYPSDIVGSALIGSAASVVVDKNSRFFDALVYRVMDMFNKRIP</sequence>
<dbReference type="InterPro" id="IPR036938">
    <property type="entry name" value="PAP2/HPO_sf"/>
</dbReference>
<accession>A0ABV8B630</accession>
<keyword evidence="1" id="KW-1133">Transmembrane helix</keyword>
<proteinExistence type="predicted"/>
<keyword evidence="1" id="KW-0812">Transmembrane</keyword>
<protein>
    <submittedName>
        <fullName evidence="3">Undecaprenyl-diphosphatase</fullName>
    </submittedName>
</protein>
<organism evidence="3 4">
    <name type="scientific">Bacillus songklensis</name>
    <dbReference type="NCBI Taxonomy" id="1069116"/>
    <lineage>
        <taxon>Bacteria</taxon>
        <taxon>Bacillati</taxon>
        <taxon>Bacillota</taxon>
        <taxon>Bacilli</taxon>
        <taxon>Bacillales</taxon>
        <taxon>Bacillaceae</taxon>
        <taxon>Bacillus</taxon>
    </lineage>
</organism>
<dbReference type="Pfam" id="PF01569">
    <property type="entry name" value="PAP2"/>
    <property type="match status" value="1"/>
</dbReference>
<dbReference type="InterPro" id="IPR000326">
    <property type="entry name" value="PAP2/HPO"/>
</dbReference>
<evidence type="ECO:0000313" key="3">
    <source>
        <dbReference type="EMBL" id="MFC3884820.1"/>
    </source>
</evidence>
<keyword evidence="4" id="KW-1185">Reference proteome</keyword>
<dbReference type="Proteomes" id="UP001595752">
    <property type="component" value="Unassembled WGS sequence"/>
</dbReference>
<feature type="domain" description="Phosphatidic acid phosphatase type 2/haloperoxidase" evidence="2">
    <location>
        <begin position="55"/>
        <end position="159"/>
    </location>
</feature>